<evidence type="ECO:0000313" key="4">
    <source>
        <dbReference type="Proteomes" id="UP000028042"/>
    </source>
</evidence>
<dbReference type="Gene3D" id="3.40.50.1390">
    <property type="entry name" value="Resolvase, N-terminal catalytic domain"/>
    <property type="match status" value="1"/>
</dbReference>
<dbReference type="EMBL" id="CP009268">
    <property type="protein sequence ID" value="AJA50916.1"/>
    <property type="molecule type" value="Genomic_DNA"/>
</dbReference>
<reference evidence="3 4" key="3">
    <citation type="journal article" name="Genome Announc.">
        <title>Improved Draft Genome Sequence of Clostridium pasteurianum Strain ATCC 6013 (DSM 525) Using a Hybrid Next-Generation Sequencing Approach.</title>
        <authorList>
            <person name="Pyne M.E."/>
            <person name="Utturkar S."/>
            <person name="Brown S.D."/>
            <person name="Moo-Young M."/>
            <person name="Chung D.A."/>
            <person name="Chou C.P."/>
        </authorList>
    </citation>
    <scope>NUCLEOTIDE SEQUENCE [LARGE SCALE GENOMIC DNA]</scope>
    <source>
        <strain evidence="3 4">ATCC 6013</strain>
    </source>
</reference>
<keyword evidence="5" id="KW-1185">Reference proteome</keyword>
<dbReference type="AlphaFoldDB" id="A0A0H3J4Q8"/>
<gene>
    <name evidence="2" type="ORF">CLPA_c08280</name>
    <name evidence="3" type="ORF">CP6013_02323</name>
</gene>
<dbReference type="PATRIC" id="fig|1262449.3.peg.3251"/>
<dbReference type="RefSeq" id="WP_003446982.1">
    <property type="nucleotide sequence ID" value="NZ_ANZB01000013.1"/>
</dbReference>
<protein>
    <submittedName>
        <fullName evidence="3">Resolvase domain-containing protein</fullName>
    </submittedName>
    <submittedName>
        <fullName evidence="2">Site-specific recombinase, DNA invertase Pin-like protein</fullName>
    </submittedName>
</protein>
<dbReference type="Proteomes" id="UP000028042">
    <property type="component" value="Unassembled WGS sequence"/>
</dbReference>
<dbReference type="InterPro" id="IPR006119">
    <property type="entry name" value="Resolv_N"/>
</dbReference>
<evidence type="ECO:0000313" key="5">
    <source>
        <dbReference type="Proteomes" id="UP000030905"/>
    </source>
</evidence>
<dbReference type="KEGG" id="cpat:CLPA_c08280"/>
<name>A0A0H3J4Q8_CLOPA</name>
<evidence type="ECO:0000313" key="2">
    <source>
        <dbReference type="EMBL" id="AJA50916.1"/>
    </source>
</evidence>
<dbReference type="KEGG" id="cpae:CPAST_c08280"/>
<dbReference type="SMART" id="SM00857">
    <property type="entry name" value="Resolvase"/>
    <property type="match status" value="1"/>
</dbReference>
<feature type="domain" description="Resolvase/invertase-type recombinase catalytic" evidence="1">
    <location>
        <begin position="3"/>
        <end position="151"/>
    </location>
</feature>
<reference evidence="2 5" key="1">
    <citation type="journal article" date="2015" name="Genome Announc.">
        <title>Complete Genome Sequence of the Nitrogen-Fixing and Solvent-Producing Clostridium pasteurianum DSM 525.</title>
        <authorList>
            <person name="Poehlein A."/>
            <person name="Grosse-Honebrink A."/>
            <person name="Zhang Y."/>
            <person name="Minton N.P."/>
            <person name="Daniel R."/>
        </authorList>
    </citation>
    <scope>NUCLEOTIDE SEQUENCE [LARGE SCALE GENOMIC DNA]</scope>
    <source>
        <strain evidence="2">DSM 525</strain>
        <strain evidence="5">DSM 525 / ATCC 6013</strain>
    </source>
</reference>
<evidence type="ECO:0000313" key="3">
    <source>
        <dbReference type="EMBL" id="KRU13075.1"/>
    </source>
</evidence>
<dbReference type="GO" id="GO:0000150">
    <property type="term" value="F:DNA strand exchange activity"/>
    <property type="evidence" value="ECO:0007669"/>
    <property type="project" value="InterPro"/>
</dbReference>
<dbReference type="InterPro" id="IPR036162">
    <property type="entry name" value="Resolvase-like_N_sf"/>
</dbReference>
<dbReference type="GeneID" id="93073040"/>
<proteinExistence type="predicted"/>
<dbReference type="EMBL" id="JPGY02000001">
    <property type="protein sequence ID" value="KRU13075.1"/>
    <property type="molecule type" value="Genomic_DNA"/>
</dbReference>
<reference evidence="3" key="2">
    <citation type="submission" date="2015-10" db="EMBL/GenBank/DDBJ databases">
        <title>Improved Draft Genome Sequence of Clostridium pasteurianum Strain ATCC 6013 (DSM 525) Using a Hybrid Next-Generation Sequencing Approach.</title>
        <authorList>
            <person name="Pyne M.E."/>
            <person name="Utturkar S.M."/>
            <person name="Brown S.D."/>
            <person name="Moo-Young M."/>
            <person name="Chung D.A."/>
            <person name="Chou P.C."/>
        </authorList>
    </citation>
    <scope>NUCLEOTIDE SEQUENCE</scope>
    <source>
        <strain evidence="3">ATCC 6013</strain>
    </source>
</reference>
<dbReference type="PROSITE" id="PS51736">
    <property type="entry name" value="RECOMBINASES_3"/>
    <property type="match status" value="1"/>
</dbReference>
<dbReference type="Proteomes" id="UP000030905">
    <property type="component" value="Chromosome"/>
</dbReference>
<dbReference type="GO" id="GO:0003677">
    <property type="term" value="F:DNA binding"/>
    <property type="evidence" value="ECO:0007669"/>
    <property type="project" value="InterPro"/>
</dbReference>
<dbReference type="Pfam" id="PF00239">
    <property type="entry name" value="Resolvase"/>
    <property type="match status" value="1"/>
</dbReference>
<sequence>MSRMIGYARAISEKVNNRDIKKQVEFLQDAGDLKCELVYMDENTDDDMNRPVLQKMLNEIKEGDIVCIDELYRLSCNYEDYMEIRKTIDNLGASVWCPGNDDIKPKSYVYDFEFKGCRYKRLGNGVYWVIEEETNKVFKVSDTEYFYRKIMYTFKNQIE</sequence>
<evidence type="ECO:0000259" key="1">
    <source>
        <dbReference type="PROSITE" id="PS51736"/>
    </source>
</evidence>
<accession>A0A0H3J4Q8</accession>
<dbReference type="SUPFAM" id="SSF53041">
    <property type="entry name" value="Resolvase-like"/>
    <property type="match status" value="1"/>
</dbReference>
<organism evidence="2 5">
    <name type="scientific">Clostridium pasteurianum DSM 525 = ATCC 6013</name>
    <dbReference type="NCBI Taxonomy" id="1262449"/>
    <lineage>
        <taxon>Bacteria</taxon>
        <taxon>Bacillati</taxon>
        <taxon>Bacillota</taxon>
        <taxon>Clostridia</taxon>
        <taxon>Eubacteriales</taxon>
        <taxon>Clostridiaceae</taxon>
        <taxon>Clostridium</taxon>
    </lineage>
</organism>